<comment type="caution">
    <text evidence="3">The sequence shown here is derived from an EMBL/GenBank/DDBJ whole genome shotgun (WGS) entry which is preliminary data.</text>
</comment>
<evidence type="ECO:0000313" key="3">
    <source>
        <dbReference type="EMBL" id="MFC5066166.1"/>
    </source>
</evidence>
<feature type="domain" description="Prepilin type IV endopeptidase peptidase" evidence="2">
    <location>
        <begin position="76"/>
        <end position="171"/>
    </location>
</feature>
<dbReference type="InterPro" id="IPR000045">
    <property type="entry name" value="Prepilin_IV_endopep_pep"/>
</dbReference>
<dbReference type="EMBL" id="JBHSIV010000060">
    <property type="protein sequence ID" value="MFC5066166.1"/>
    <property type="molecule type" value="Genomic_DNA"/>
</dbReference>
<keyword evidence="1" id="KW-0472">Membrane</keyword>
<feature type="transmembrane region" description="Helical" evidence="1">
    <location>
        <begin position="147"/>
        <end position="180"/>
    </location>
</feature>
<keyword evidence="4" id="KW-1185">Reference proteome</keyword>
<gene>
    <name evidence="3" type="ORF">ACFPBZ_28435</name>
</gene>
<name>A0ABV9YU50_9PSEU</name>
<feature type="transmembrane region" description="Helical" evidence="1">
    <location>
        <begin position="114"/>
        <end position="135"/>
    </location>
</feature>
<sequence>MDLLLDVALGVLLPLTAGGAVGAAVRLGLARARRGVLLAPGWCEPAVATAWGVVGTAAVTGAVAPARVPLLLGASVLAVAGTATDLASGRLPDVVTLPAVPLGWALLLPCGPDAVLAGVLGTLVLGAPHVLLAVVAPRGLRGGDAKLAAALGAPLAAVGWWSVAVVPVAAATVLAVGAALLRRRALPLGPPLLGVTWIVLVAGS</sequence>
<evidence type="ECO:0000256" key="1">
    <source>
        <dbReference type="SAM" id="Phobius"/>
    </source>
</evidence>
<feature type="transmembrane region" description="Helical" evidence="1">
    <location>
        <begin position="46"/>
        <end position="63"/>
    </location>
</feature>
<feature type="transmembrane region" description="Helical" evidence="1">
    <location>
        <begin position="186"/>
        <end position="203"/>
    </location>
</feature>
<dbReference type="GO" id="GO:0004190">
    <property type="term" value="F:aspartic-type endopeptidase activity"/>
    <property type="evidence" value="ECO:0007669"/>
    <property type="project" value="UniProtKB-EC"/>
</dbReference>
<dbReference type="Pfam" id="PF01478">
    <property type="entry name" value="Peptidase_A24"/>
    <property type="match status" value="1"/>
</dbReference>
<dbReference type="EC" id="3.4.23.43" evidence="3"/>
<dbReference type="Proteomes" id="UP001595947">
    <property type="component" value="Unassembled WGS sequence"/>
</dbReference>
<proteinExistence type="predicted"/>
<dbReference type="Gene3D" id="1.20.120.1220">
    <property type="match status" value="1"/>
</dbReference>
<organism evidence="3 4">
    <name type="scientific">Actinomycetospora atypica</name>
    <dbReference type="NCBI Taxonomy" id="1290095"/>
    <lineage>
        <taxon>Bacteria</taxon>
        <taxon>Bacillati</taxon>
        <taxon>Actinomycetota</taxon>
        <taxon>Actinomycetes</taxon>
        <taxon>Pseudonocardiales</taxon>
        <taxon>Pseudonocardiaceae</taxon>
        <taxon>Actinomycetospora</taxon>
    </lineage>
</organism>
<evidence type="ECO:0000259" key="2">
    <source>
        <dbReference type="Pfam" id="PF01478"/>
    </source>
</evidence>
<protein>
    <submittedName>
        <fullName evidence="3">Prepilin peptidase</fullName>
        <ecNumber evidence="3">3.4.23.43</ecNumber>
    </submittedName>
</protein>
<dbReference type="RefSeq" id="WP_378039480.1">
    <property type="nucleotide sequence ID" value="NZ_JBHSIV010000060.1"/>
</dbReference>
<reference evidence="4" key="1">
    <citation type="journal article" date="2019" name="Int. J. Syst. Evol. Microbiol.">
        <title>The Global Catalogue of Microorganisms (GCM) 10K type strain sequencing project: providing services to taxonomists for standard genome sequencing and annotation.</title>
        <authorList>
            <consortium name="The Broad Institute Genomics Platform"/>
            <consortium name="The Broad Institute Genome Sequencing Center for Infectious Disease"/>
            <person name="Wu L."/>
            <person name="Ma J."/>
        </authorList>
    </citation>
    <scope>NUCLEOTIDE SEQUENCE [LARGE SCALE GENOMIC DNA]</scope>
    <source>
        <strain evidence="4">CGMCC 4.7093</strain>
    </source>
</reference>
<evidence type="ECO:0000313" key="4">
    <source>
        <dbReference type="Proteomes" id="UP001595947"/>
    </source>
</evidence>
<keyword evidence="1" id="KW-1133">Transmembrane helix</keyword>
<keyword evidence="1" id="KW-0812">Transmembrane</keyword>
<keyword evidence="3" id="KW-0378">Hydrolase</keyword>
<accession>A0ABV9YU50</accession>